<dbReference type="EMBL" id="SMOL01000435">
    <property type="protein sequence ID" value="KAB2614375.1"/>
    <property type="molecule type" value="Genomic_DNA"/>
</dbReference>
<evidence type="ECO:0000313" key="3">
    <source>
        <dbReference type="Proteomes" id="UP000327157"/>
    </source>
</evidence>
<dbReference type="Proteomes" id="UP000327157">
    <property type="component" value="Unassembled WGS sequence"/>
</dbReference>
<evidence type="ECO:0000313" key="2">
    <source>
        <dbReference type="EMBL" id="KAB2614375.1"/>
    </source>
</evidence>
<protein>
    <submittedName>
        <fullName evidence="2">Uncharacterized protein</fullName>
    </submittedName>
</protein>
<name>A0A5N5GFU8_9ROSA</name>
<comment type="caution">
    <text evidence="2">The sequence shown here is derived from an EMBL/GenBank/DDBJ whole genome shotgun (WGS) entry which is preliminary data.</text>
</comment>
<accession>A0A5N5GFU8</accession>
<keyword evidence="3" id="KW-1185">Reference proteome</keyword>
<reference evidence="2 3" key="2">
    <citation type="submission" date="2019-11" db="EMBL/GenBank/DDBJ databases">
        <title>A de novo genome assembly of a pear dwarfing rootstock.</title>
        <authorList>
            <person name="Wang F."/>
            <person name="Wang J."/>
            <person name="Li S."/>
            <person name="Zhang Y."/>
            <person name="Fang M."/>
            <person name="Ma L."/>
            <person name="Zhao Y."/>
            <person name="Jiang S."/>
        </authorList>
    </citation>
    <scope>NUCLEOTIDE SEQUENCE [LARGE SCALE GENOMIC DNA]</scope>
    <source>
        <strain evidence="2">S2</strain>
        <tissue evidence="2">Leaf</tissue>
    </source>
</reference>
<evidence type="ECO:0000256" key="1">
    <source>
        <dbReference type="SAM" id="MobiDB-lite"/>
    </source>
</evidence>
<gene>
    <name evidence="2" type="ORF">D8674_040772</name>
</gene>
<reference evidence="2 3" key="1">
    <citation type="submission" date="2019-09" db="EMBL/GenBank/DDBJ databases">
        <authorList>
            <person name="Ou C."/>
        </authorList>
    </citation>
    <scope>NUCLEOTIDE SEQUENCE [LARGE SCALE GENOMIC DNA]</scope>
    <source>
        <strain evidence="2">S2</strain>
        <tissue evidence="2">Leaf</tissue>
    </source>
</reference>
<sequence length="71" mass="7542">MASTASSRSILPQPPLVCHIPFSTRHMSRESFPFFSVTRKFDDGFGDGGATHPGISPVLSVGYNEGGETAT</sequence>
<feature type="region of interest" description="Disordered" evidence="1">
    <location>
        <begin position="47"/>
        <end position="71"/>
    </location>
</feature>
<proteinExistence type="predicted"/>
<organism evidence="2 3">
    <name type="scientific">Pyrus ussuriensis x Pyrus communis</name>
    <dbReference type="NCBI Taxonomy" id="2448454"/>
    <lineage>
        <taxon>Eukaryota</taxon>
        <taxon>Viridiplantae</taxon>
        <taxon>Streptophyta</taxon>
        <taxon>Embryophyta</taxon>
        <taxon>Tracheophyta</taxon>
        <taxon>Spermatophyta</taxon>
        <taxon>Magnoliopsida</taxon>
        <taxon>eudicotyledons</taxon>
        <taxon>Gunneridae</taxon>
        <taxon>Pentapetalae</taxon>
        <taxon>rosids</taxon>
        <taxon>fabids</taxon>
        <taxon>Rosales</taxon>
        <taxon>Rosaceae</taxon>
        <taxon>Amygdaloideae</taxon>
        <taxon>Maleae</taxon>
        <taxon>Pyrus</taxon>
    </lineage>
</organism>
<dbReference type="AlphaFoldDB" id="A0A5N5GFU8"/>